<dbReference type="AlphaFoldDB" id="E6ZVF3"/>
<feature type="chain" id="PRO_5003215045" description="MRPL25 domain-containing protein" evidence="1">
    <location>
        <begin position="21"/>
        <end position="199"/>
    </location>
</feature>
<gene>
    <name evidence="2" type="ORF">sr10906</name>
</gene>
<keyword evidence="3" id="KW-1185">Reference proteome</keyword>
<name>E6ZVF3_SPORE</name>
<protein>
    <recommendedName>
        <fullName evidence="4">MRPL25 domain-containing protein</fullName>
    </recommendedName>
</protein>
<dbReference type="VEuPathDB" id="FungiDB:sr10906"/>
<keyword evidence="1" id="KW-0732">Signal</keyword>
<feature type="signal peptide" evidence="1">
    <location>
        <begin position="1"/>
        <end position="20"/>
    </location>
</feature>
<dbReference type="eggNOG" id="ENOG502RDT2">
    <property type="taxonomic scope" value="Eukaryota"/>
</dbReference>
<accession>E6ZVF3</accession>
<evidence type="ECO:0000256" key="1">
    <source>
        <dbReference type="SAM" id="SignalP"/>
    </source>
</evidence>
<evidence type="ECO:0008006" key="4">
    <source>
        <dbReference type="Google" id="ProtNLM"/>
    </source>
</evidence>
<evidence type="ECO:0000313" key="3">
    <source>
        <dbReference type="Proteomes" id="UP000008867"/>
    </source>
</evidence>
<dbReference type="OrthoDB" id="2555180at2759"/>
<reference evidence="2 3" key="1">
    <citation type="journal article" date="2010" name="Science">
        <title>Pathogenicity determinants in smut fungi revealed by genome comparison.</title>
        <authorList>
            <person name="Schirawski J."/>
            <person name="Mannhaupt G."/>
            <person name="Muench K."/>
            <person name="Brefort T."/>
            <person name="Schipper K."/>
            <person name="Doehlemann G."/>
            <person name="Di Stasio M."/>
            <person name="Roessel N."/>
            <person name="Mendoza-Mendoza A."/>
            <person name="Pester D."/>
            <person name="Mueller O."/>
            <person name="Winterberg B."/>
            <person name="Meyer E."/>
            <person name="Ghareeb H."/>
            <person name="Wollenberg T."/>
            <person name="Muensterkoetter M."/>
            <person name="Wong P."/>
            <person name="Walter M."/>
            <person name="Stukenbrock E."/>
            <person name="Gueldener U."/>
            <person name="Kahmann R."/>
        </authorList>
    </citation>
    <scope>NUCLEOTIDE SEQUENCE [LARGE SCALE GENOMIC DNA]</scope>
    <source>
        <strain evidence="3">SRZ2</strain>
    </source>
</reference>
<evidence type="ECO:0000313" key="2">
    <source>
        <dbReference type="EMBL" id="CBQ71210.1"/>
    </source>
</evidence>
<dbReference type="Proteomes" id="UP000008867">
    <property type="component" value="Chromosome 20"/>
</dbReference>
<dbReference type="EMBL" id="FQ311442">
    <property type="protein sequence ID" value="CBQ71210.1"/>
    <property type="molecule type" value="Genomic_DNA"/>
</dbReference>
<dbReference type="HOGENOM" id="CLU_116875_0_0_1"/>
<proteinExistence type="predicted"/>
<organism evidence="2 3">
    <name type="scientific">Sporisorium reilianum (strain SRZ2)</name>
    <name type="common">Maize head smut fungus</name>
    <dbReference type="NCBI Taxonomy" id="999809"/>
    <lineage>
        <taxon>Eukaryota</taxon>
        <taxon>Fungi</taxon>
        <taxon>Dikarya</taxon>
        <taxon>Basidiomycota</taxon>
        <taxon>Ustilaginomycotina</taxon>
        <taxon>Ustilaginomycetes</taxon>
        <taxon>Ustilaginales</taxon>
        <taxon>Ustilaginaceae</taxon>
        <taxon>Sporisorium</taxon>
    </lineage>
</organism>
<sequence length="199" mass="22936">MSLILLFLVLLQLSLSSVVALPFYTPPAVPTGYQLATLQPSPLLPSTANSYTVPRRVYWYWKIPYHPIRVNQSNGPFQLPHFHSGPWDLAWQSYNNLVEKAKIFKRGLPSASAQERIAQHLRPNTWWQRIKDVWAKVRGKRLKVTRTQVQEVKDKYKYVKYTNRASNMQTKNSRIGTAFVSQPGYGPGRSRAKASWFGF</sequence>